<sequence length="79" mass="9083">MKVIVESIETKGENLFVGGNLKAYQVYGYLIDADVYFELGPSFKGRFYFPGEQEMSFSKAEKKIRELFVKEGGTNDEIW</sequence>
<evidence type="ECO:0000313" key="1">
    <source>
        <dbReference type="EMBL" id="QAT64077.1"/>
    </source>
</evidence>
<dbReference type="RefSeq" id="WP_096892019.1">
    <property type="nucleotide sequence ID" value="NZ_CP023481.1"/>
</dbReference>
<dbReference type="Proteomes" id="UP000288675">
    <property type="component" value="Chromosome"/>
</dbReference>
<protein>
    <submittedName>
        <fullName evidence="1">Uncharacterized protein</fullName>
    </submittedName>
</protein>
<organism evidence="1 2">
    <name type="scientific">Bacillus glycinifermentans</name>
    <dbReference type="NCBI Taxonomy" id="1664069"/>
    <lineage>
        <taxon>Bacteria</taxon>
        <taxon>Bacillati</taxon>
        <taxon>Bacillota</taxon>
        <taxon>Bacilli</taxon>
        <taxon>Bacillales</taxon>
        <taxon>Bacillaceae</taxon>
        <taxon>Bacillus</taxon>
    </lineage>
</organism>
<name>A0AAJ4D1P3_9BACI</name>
<dbReference type="AlphaFoldDB" id="A0AAJ4D1P3"/>
<gene>
    <name evidence="1" type="ORF">EQZ20_03535</name>
</gene>
<dbReference type="GeneID" id="82851747"/>
<accession>A0AAJ4D1P3</accession>
<proteinExistence type="predicted"/>
<evidence type="ECO:0000313" key="2">
    <source>
        <dbReference type="Proteomes" id="UP000288675"/>
    </source>
</evidence>
<dbReference type="EMBL" id="CP035232">
    <property type="protein sequence ID" value="QAT64077.1"/>
    <property type="molecule type" value="Genomic_DNA"/>
</dbReference>
<reference evidence="1 2" key="1">
    <citation type="submission" date="2019-01" db="EMBL/GenBank/DDBJ databases">
        <title>Genome sequence of Bacillus glycinifermentans SRCM103574.</title>
        <authorList>
            <person name="Kong H.-J."/>
            <person name="Jeong S.-Y."/>
            <person name="Jeong D.-Y."/>
        </authorList>
    </citation>
    <scope>NUCLEOTIDE SEQUENCE [LARGE SCALE GENOMIC DNA]</scope>
    <source>
        <strain evidence="1 2">SRCM103574</strain>
    </source>
</reference>